<accession>A0A835QAD4</accession>
<dbReference type="Proteomes" id="UP000639772">
    <property type="component" value="Chromosome 9"/>
</dbReference>
<sequence>MWSEAVKQRTRKLEDEEGPSSIQSNPYLLTWIPMNNPEEKRMLSWCLLLPTPTCAGLADSKVVASSLRFANVLSTMSHATIIRYDNVLKHPLDQNSLKLKLKM</sequence>
<dbReference type="EMBL" id="JADCNM010000009">
    <property type="protein sequence ID" value="KAG0469344.1"/>
    <property type="molecule type" value="Genomic_DNA"/>
</dbReference>
<organism evidence="2 4">
    <name type="scientific">Vanilla planifolia</name>
    <name type="common">Vanilla</name>
    <dbReference type="NCBI Taxonomy" id="51239"/>
    <lineage>
        <taxon>Eukaryota</taxon>
        <taxon>Viridiplantae</taxon>
        <taxon>Streptophyta</taxon>
        <taxon>Embryophyta</taxon>
        <taxon>Tracheophyta</taxon>
        <taxon>Spermatophyta</taxon>
        <taxon>Magnoliopsida</taxon>
        <taxon>Liliopsida</taxon>
        <taxon>Asparagales</taxon>
        <taxon>Orchidaceae</taxon>
        <taxon>Vanilloideae</taxon>
        <taxon>Vanilleae</taxon>
        <taxon>Vanilla</taxon>
    </lineage>
</organism>
<keyword evidence="4" id="KW-1185">Reference proteome</keyword>
<evidence type="ECO:0000313" key="5">
    <source>
        <dbReference type="Proteomes" id="UP000639772"/>
    </source>
</evidence>
<evidence type="ECO:0000313" key="3">
    <source>
        <dbReference type="EMBL" id="KAG0469344.1"/>
    </source>
</evidence>
<dbReference type="EMBL" id="JADCNL010000009">
    <property type="protein sequence ID" value="KAG0467683.1"/>
    <property type="molecule type" value="Genomic_DNA"/>
</dbReference>
<evidence type="ECO:0000313" key="4">
    <source>
        <dbReference type="Proteomes" id="UP000636800"/>
    </source>
</evidence>
<proteinExistence type="predicted"/>
<feature type="region of interest" description="Disordered" evidence="1">
    <location>
        <begin position="1"/>
        <end position="23"/>
    </location>
</feature>
<dbReference type="Proteomes" id="UP000636800">
    <property type="component" value="Unassembled WGS sequence"/>
</dbReference>
<evidence type="ECO:0000256" key="1">
    <source>
        <dbReference type="SAM" id="MobiDB-lite"/>
    </source>
</evidence>
<evidence type="ECO:0000313" key="2">
    <source>
        <dbReference type="EMBL" id="KAG0467683.1"/>
    </source>
</evidence>
<reference evidence="4 5" key="1">
    <citation type="journal article" date="2020" name="Nat. Food">
        <title>A phased Vanilla planifolia genome enables genetic improvement of flavour and production.</title>
        <authorList>
            <person name="Hasing T."/>
            <person name="Tang H."/>
            <person name="Brym M."/>
            <person name="Khazi F."/>
            <person name="Huang T."/>
            <person name="Chambers A.H."/>
        </authorList>
    </citation>
    <scope>NUCLEOTIDE SEQUENCE [LARGE SCALE GENOMIC DNA]</scope>
    <source>
        <tissue evidence="2">Leaf</tissue>
    </source>
</reference>
<name>A0A835QAD4_VANPL</name>
<dbReference type="AlphaFoldDB" id="A0A835QAD4"/>
<comment type="caution">
    <text evidence="2">The sequence shown here is derived from an EMBL/GenBank/DDBJ whole genome shotgun (WGS) entry which is preliminary data.</text>
</comment>
<gene>
    <name evidence="3" type="ORF">HPP92_018672</name>
    <name evidence="2" type="ORF">HPP92_019263</name>
</gene>
<protein>
    <submittedName>
        <fullName evidence="2">Uncharacterized protein</fullName>
    </submittedName>
</protein>